<evidence type="ECO:0000256" key="1">
    <source>
        <dbReference type="ARBA" id="ARBA00022801"/>
    </source>
</evidence>
<comment type="caution">
    <text evidence="3">The sequence shown here is derived from an EMBL/GenBank/DDBJ whole genome shotgun (WGS) entry which is preliminary data.</text>
</comment>
<feature type="domain" description="Calcineurin-like phosphoesterase" evidence="2">
    <location>
        <begin position="4"/>
        <end position="201"/>
    </location>
</feature>
<dbReference type="GO" id="GO:0004527">
    <property type="term" value="F:exonuclease activity"/>
    <property type="evidence" value="ECO:0007669"/>
    <property type="project" value="UniProtKB-KW"/>
</dbReference>
<protein>
    <submittedName>
        <fullName evidence="3">DNA repair exonuclease</fullName>
        <ecNumber evidence="3">3.1.-.-</ecNumber>
    </submittedName>
</protein>
<keyword evidence="1 3" id="KW-0378">Hydrolase</keyword>
<evidence type="ECO:0000259" key="2">
    <source>
        <dbReference type="Pfam" id="PF00149"/>
    </source>
</evidence>
<organism evidence="3 4">
    <name type="scientific">Sporosarcina thermotolerans</name>
    <dbReference type="NCBI Taxonomy" id="633404"/>
    <lineage>
        <taxon>Bacteria</taxon>
        <taxon>Bacillati</taxon>
        <taxon>Bacillota</taxon>
        <taxon>Bacilli</taxon>
        <taxon>Bacillales</taxon>
        <taxon>Caryophanaceae</taxon>
        <taxon>Sporosarcina</taxon>
    </lineage>
</organism>
<dbReference type="PANTHER" id="PTHR30337">
    <property type="entry name" value="COMPONENT OF ATP-DEPENDENT DSDNA EXONUCLEASE"/>
    <property type="match status" value="1"/>
</dbReference>
<dbReference type="InterPro" id="IPR041796">
    <property type="entry name" value="Mre11_N"/>
</dbReference>
<dbReference type="InterPro" id="IPR029052">
    <property type="entry name" value="Metallo-depent_PP-like"/>
</dbReference>
<dbReference type="InterPro" id="IPR014576">
    <property type="entry name" value="Pesterase_YhaO"/>
</dbReference>
<evidence type="ECO:0000313" key="3">
    <source>
        <dbReference type="EMBL" id="MDW0118382.1"/>
    </source>
</evidence>
<keyword evidence="4" id="KW-1185">Reference proteome</keyword>
<keyword evidence="3" id="KW-0269">Exonuclease</keyword>
<reference evidence="3 4" key="1">
    <citation type="submission" date="2023-06" db="EMBL/GenBank/DDBJ databases">
        <title>Sporosarcina sp. nov., isolated from Korean traditional fermented seafood 'Jeotgal'.</title>
        <authorList>
            <person name="Yang A.I."/>
            <person name="Shin N.-R."/>
        </authorList>
    </citation>
    <scope>NUCLEOTIDE SEQUENCE [LARGE SCALE GENOMIC DNA]</scope>
    <source>
        <strain evidence="3 4">KCTC43456</strain>
    </source>
</reference>
<proteinExistence type="predicted"/>
<dbReference type="SUPFAM" id="SSF56300">
    <property type="entry name" value="Metallo-dependent phosphatases"/>
    <property type="match status" value="1"/>
</dbReference>
<dbReference type="EMBL" id="JAUBDJ010000012">
    <property type="protein sequence ID" value="MDW0118382.1"/>
    <property type="molecule type" value="Genomic_DNA"/>
</dbReference>
<dbReference type="Pfam" id="PF00149">
    <property type="entry name" value="Metallophos"/>
    <property type="match status" value="1"/>
</dbReference>
<dbReference type="PIRSF" id="PIRSF033091">
    <property type="entry name" value="Pesterase_YhaO"/>
    <property type="match status" value="1"/>
</dbReference>
<dbReference type="AlphaFoldDB" id="A0AAW9AAE7"/>
<gene>
    <name evidence="3" type="ORF">QTL97_15730</name>
</gene>
<name>A0AAW9AAE7_9BACL</name>
<dbReference type="Proteomes" id="UP001271648">
    <property type="component" value="Unassembled WGS sequence"/>
</dbReference>
<keyword evidence="3" id="KW-0540">Nuclease</keyword>
<evidence type="ECO:0000313" key="4">
    <source>
        <dbReference type="Proteomes" id="UP001271648"/>
    </source>
</evidence>
<dbReference type="InterPro" id="IPR004843">
    <property type="entry name" value="Calcineurin-like_PHP"/>
</dbReference>
<dbReference type="PANTHER" id="PTHR30337:SF7">
    <property type="entry name" value="PHOSPHOESTERASE"/>
    <property type="match status" value="1"/>
</dbReference>
<dbReference type="InterPro" id="IPR050535">
    <property type="entry name" value="DNA_Repair-Maintenance_Comp"/>
</dbReference>
<dbReference type="RefSeq" id="WP_317941219.1">
    <property type="nucleotide sequence ID" value="NZ_JAUBDJ010000012.1"/>
</dbReference>
<accession>A0AAW9AAE7</accession>
<dbReference type="CDD" id="cd00840">
    <property type="entry name" value="MPP_Mre11_N"/>
    <property type="match status" value="1"/>
</dbReference>
<sequence length="405" mass="46489">MSTIRFIHAADLHLDSPFKGMTGLPPKRLNELRESTFTAFNRLIDHALQTHPDFILIVGDLYDGEDRSLRAQQKFREGMERLNEAEIPVFITYGNHDHLGGNWTRFEMPPNVFEFKENIEEVSLSVRGQEVILHGFSYPKRHVREEMVNHFPVATDPHAFHIGLLHGSVAGNESHAVYAPFTLSDLQSKHYDYWALGHIHTRQQLSVDPPVVYPGNIQGRHRNETGEKGFYEVELSKTDTTLSFIPTSAVHFGQLEIPCSGIRHANEWLRQSEEALNEYTSDKGPSIVDLTIMIMDVETADFFAQSPDEIWLEAIREMFDGKEPFVWVQRITIKNLVRSESSNNLLEAVLGQVENWSSDEWNHILGDLYQHVRAIRYLDAFTEEDLSELQEDVEQLLLKELPSAK</sequence>
<dbReference type="Gene3D" id="3.60.21.10">
    <property type="match status" value="1"/>
</dbReference>
<dbReference type="EC" id="3.1.-.-" evidence="3"/>